<sequence>MLEHQLKQYLREHEAFMRDLRIVQELRLPQCYIAAGYIRNYVWDKLHGFDNRSRHSDIDVVYFDRDDVSEERDLRLEQALIQQTGNEKWSVKNQARMHTHNGVEPYTSTWDALYHWTETATAVGARLHDHDQLDICAPYGLEDLFLLVVRRCPQFPNHSYYVERVKRKNWKDQWPLLTIIE</sequence>
<reference evidence="2" key="1">
    <citation type="submission" date="2018-08" db="EMBL/GenBank/DDBJ databases">
        <authorList>
            <person name="Chevrot R."/>
        </authorList>
    </citation>
    <scope>NUCLEOTIDE SEQUENCE [LARGE SCALE GENOMIC DNA]</scope>
</reference>
<dbReference type="Pfam" id="PF06042">
    <property type="entry name" value="NTP_transf_6"/>
    <property type="match status" value="1"/>
</dbReference>
<evidence type="ECO:0000313" key="1">
    <source>
        <dbReference type="EMBL" id="SYX85029.1"/>
    </source>
</evidence>
<dbReference type="AlphaFoldDB" id="A0A383RF99"/>
<gene>
    <name evidence="1" type="ORF">PBLR_13451</name>
</gene>
<name>A0A383RF99_PAEAL</name>
<proteinExistence type="predicted"/>
<evidence type="ECO:0000313" key="2">
    <source>
        <dbReference type="Proteomes" id="UP000304148"/>
    </source>
</evidence>
<dbReference type="PANTHER" id="PTHR39166">
    <property type="entry name" value="BLL1166 PROTEIN"/>
    <property type="match status" value="1"/>
</dbReference>
<dbReference type="Proteomes" id="UP000304148">
    <property type="component" value="Chromosome"/>
</dbReference>
<evidence type="ECO:0008006" key="3">
    <source>
        <dbReference type="Google" id="ProtNLM"/>
    </source>
</evidence>
<organism evidence="1 2">
    <name type="scientific">Paenibacillus alvei</name>
    <name type="common">Bacillus alvei</name>
    <dbReference type="NCBI Taxonomy" id="44250"/>
    <lineage>
        <taxon>Bacteria</taxon>
        <taxon>Bacillati</taxon>
        <taxon>Bacillota</taxon>
        <taxon>Bacilli</taxon>
        <taxon>Bacillales</taxon>
        <taxon>Paenibacillaceae</taxon>
        <taxon>Paenibacillus</taxon>
    </lineage>
</organism>
<dbReference type="EMBL" id="LS992241">
    <property type="protein sequence ID" value="SYX85029.1"/>
    <property type="molecule type" value="Genomic_DNA"/>
</dbReference>
<accession>A0A383RF99</accession>
<dbReference type="RefSeq" id="WP_138186785.1">
    <property type="nucleotide sequence ID" value="NZ_LS992241.1"/>
</dbReference>
<dbReference type="PANTHER" id="PTHR39166:SF1">
    <property type="entry name" value="BLL1166 PROTEIN"/>
    <property type="match status" value="1"/>
</dbReference>
<dbReference type="InterPro" id="IPR009267">
    <property type="entry name" value="NTP_transf_6"/>
</dbReference>
<protein>
    <recommendedName>
        <fullName evidence="3">Nucleotidyltransferase family protein</fullName>
    </recommendedName>
</protein>